<name>A0A941IVT8_9ACTN</name>
<dbReference type="PROSITE" id="PS50112">
    <property type="entry name" value="PAS"/>
    <property type="match status" value="1"/>
</dbReference>
<dbReference type="InterPro" id="IPR035965">
    <property type="entry name" value="PAS-like_dom_sf"/>
</dbReference>
<keyword evidence="3" id="KW-1185">Reference proteome</keyword>
<dbReference type="EMBL" id="JAGSOG010000828">
    <property type="protein sequence ID" value="MBR7839968.1"/>
    <property type="molecule type" value="Genomic_DNA"/>
</dbReference>
<dbReference type="Proteomes" id="UP000675781">
    <property type="component" value="Unassembled WGS sequence"/>
</dbReference>
<dbReference type="Pfam" id="PF00989">
    <property type="entry name" value="PAS"/>
    <property type="match status" value="1"/>
</dbReference>
<dbReference type="InterPro" id="IPR000014">
    <property type="entry name" value="PAS"/>
</dbReference>
<dbReference type="NCBIfam" id="TIGR00229">
    <property type="entry name" value="sensory_box"/>
    <property type="match status" value="1"/>
</dbReference>
<dbReference type="AlphaFoldDB" id="A0A941IVT8"/>
<accession>A0A941IVT8</accession>
<feature type="domain" description="PAS" evidence="1">
    <location>
        <begin position="21"/>
        <end position="68"/>
    </location>
</feature>
<dbReference type="GO" id="GO:0006355">
    <property type="term" value="P:regulation of DNA-templated transcription"/>
    <property type="evidence" value="ECO:0007669"/>
    <property type="project" value="InterPro"/>
</dbReference>
<dbReference type="SUPFAM" id="SSF55785">
    <property type="entry name" value="PYP-like sensor domain (PAS domain)"/>
    <property type="match status" value="1"/>
</dbReference>
<reference evidence="2" key="1">
    <citation type="submission" date="2021-04" db="EMBL/GenBank/DDBJ databases">
        <title>Genome based classification of Actinospica acidithermotolerans sp. nov., an actinobacterium isolated from an Indonesian hot spring.</title>
        <authorList>
            <person name="Kusuma A.B."/>
            <person name="Putra K.E."/>
            <person name="Nafisah S."/>
            <person name="Loh J."/>
            <person name="Nouioui I."/>
            <person name="Goodfellow M."/>
        </authorList>
    </citation>
    <scope>NUCLEOTIDE SEQUENCE</scope>
    <source>
        <strain evidence="2">CSCA 57</strain>
    </source>
</reference>
<organism evidence="2 3">
    <name type="scientific">Actinospica durhamensis</name>
    <dbReference type="NCBI Taxonomy" id="1508375"/>
    <lineage>
        <taxon>Bacteria</taxon>
        <taxon>Bacillati</taxon>
        <taxon>Actinomycetota</taxon>
        <taxon>Actinomycetes</taxon>
        <taxon>Catenulisporales</taxon>
        <taxon>Actinospicaceae</taxon>
        <taxon>Actinospica</taxon>
    </lineage>
</organism>
<protein>
    <submittedName>
        <fullName evidence="2">PAS domain-containing protein</fullName>
    </submittedName>
</protein>
<evidence type="ECO:0000313" key="2">
    <source>
        <dbReference type="EMBL" id="MBR7839968.1"/>
    </source>
</evidence>
<dbReference type="Gene3D" id="3.30.450.20">
    <property type="entry name" value="PAS domain"/>
    <property type="match status" value="1"/>
</dbReference>
<dbReference type="RefSeq" id="WP_212534340.1">
    <property type="nucleotide sequence ID" value="NZ_JAGSOG010000828.1"/>
</dbReference>
<evidence type="ECO:0000313" key="3">
    <source>
        <dbReference type="Proteomes" id="UP000675781"/>
    </source>
</evidence>
<dbReference type="InterPro" id="IPR013767">
    <property type="entry name" value="PAS_fold"/>
</dbReference>
<comment type="caution">
    <text evidence="2">The sequence shown here is derived from an EMBL/GenBank/DDBJ whole genome shotgun (WGS) entry which is preliminary data.</text>
</comment>
<feature type="non-terminal residue" evidence="2">
    <location>
        <position position="68"/>
    </location>
</feature>
<dbReference type="CDD" id="cd00130">
    <property type="entry name" value="PAS"/>
    <property type="match status" value="1"/>
</dbReference>
<proteinExistence type="predicted"/>
<gene>
    <name evidence="2" type="ORF">KDL01_42440</name>
</gene>
<evidence type="ECO:0000259" key="1">
    <source>
        <dbReference type="PROSITE" id="PS50112"/>
    </source>
</evidence>
<sequence length="68" mass="7111">MSAAGSLPGDGDDGPVRPSGLLDVLRVASVVLDAQGRITLWSPQAEELFGYGAQEALGQYAARIMVHE</sequence>